<reference evidence="1" key="1">
    <citation type="submission" date="2015-02" db="EMBL/GenBank/DDBJ databases">
        <title>Genome Assembly of Bacillaceae bacterium MTCC 8252.</title>
        <authorList>
            <person name="Verma A."/>
            <person name="Khatri I."/>
            <person name="Mual P."/>
            <person name="Subramanian S."/>
            <person name="Krishnamurthi S."/>
        </authorList>
    </citation>
    <scope>NUCLEOTIDE SEQUENCE [LARGE SCALE GENOMIC DNA]</scope>
    <source>
        <strain evidence="1">MTCC 8252</strain>
    </source>
</reference>
<keyword evidence="2" id="KW-1185">Reference proteome</keyword>
<dbReference type="InterPro" id="IPR018540">
    <property type="entry name" value="Spo0E-like"/>
</dbReference>
<proteinExistence type="predicted"/>
<dbReference type="AlphaFoldDB" id="A0A0F5HQE9"/>
<evidence type="ECO:0000313" key="1">
    <source>
        <dbReference type="EMBL" id="KKB35579.1"/>
    </source>
</evidence>
<gene>
    <name evidence="1" type="ORF">QY95_03432</name>
</gene>
<accession>A0A0F5HRW7</accession>
<dbReference type="Pfam" id="PF09388">
    <property type="entry name" value="SpoOE-like"/>
    <property type="match status" value="1"/>
</dbReference>
<dbReference type="GO" id="GO:0046983">
    <property type="term" value="F:protein dimerization activity"/>
    <property type="evidence" value="ECO:0007669"/>
    <property type="project" value="InterPro"/>
</dbReference>
<dbReference type="Gene3D" id="4.10.280.10">
    <property type="entry name" value="Helix-loop-helix DNA-binding domain"/>
    <property type="match status" value="1"/>
</dbReference>
<dbReference type="Proteomes" id="UP000031563">
    <property type="component" value="Unassembled WGS sequence"/>
</dbReference>
<dbReference type="GO" id="GO:0043937">
    <property type="term" value="P:regulation of sporulation"/>
    <property type="evidence" value="ECO:0007669"/>
    <property type="project" value="InterPro"/>
</dbReference>
<dbReference type="RefSeq" id="WP_082090252.1">
    <property type="nucleotide sequence ID" value="NZ_JWIQ02000160.1"/>
</dbReference>
<dbReference type="SUPFAM" id="SSF140500">
    <property type="entry name" value="BAS1536-like"/>
    <property type="match status" value="1"/>
</dbReference>
<dbReference type="OrthoDB" id="1684520at2"/>
<sequence>MEMQESCYELLNQINNLRKKMIVAGLSKGLGHADTLKYSQELDKLIFRHQTGC</sequence>
<protein>
    <recommendedName>
        <fullName evidence="3">Aspartyl-phosphate phosphatase Spo0E family protein</fullName>
    </recommendedName>
</protein>
<dbReference type="EMBL" id="JWIR02000071">
    <property type="protein sequence ID" value="KKB35579.1"/>
    <property type="molecule type" value="Genomic_DNA"/>
</dbReference>
<evidence type="ECO:0000313" key="2">
    <source>
        <dbReference type="Proteomes" id="UP000031563"/>
    </source>
</evidence>
<dbReference type="InterPro" id="IPR036638">
    <property type="entry name" value="HLH_DNA-bd_sf"/>
</dbReference>
<comment type="caution">
    <text evidence="1">The sequence shown here is derived from an EMBL/GenBank/DDBJ whole genome shotgun (WGS) entry which is preliminary data.</text>
</comment>
<organism evidence="1 2">
    <name type="scientific">Bacillus thermotolerans</name>
    <name type="common">Quasibacillus thermotolerans</name>
    <dbReference type="NCBI Taxonomy" id="1221996"/>
    <lineage>
        <taxon>Bacteria</taxon>
        <taxon>Bacillati</taxon>
        <taxon>Bacillota</taxon>
        <taxon>Bacilli</taxon>
        <taxon>Bacillales</taxon>
        <taxon>Bacillaceae</taxon>
        <taxon>Bacillus</taxon>
    </lineage>
</organism>
<accession>A0A0F5HQE9</accession>
<name>A0A0F5HQE9_BACTR</name>
<evidence type="ECO:0008006" key="3">
    <source>
        <dbReference type="Google" id="ProtNLM"/>
    </source>
</evidence>
<dbReference type="InterPro" id="IPR037208">
    <property type="entry name" value="Spo0E-like_sf"/>
</dbReference>